<organism evidence="1 2">
    <name type="scientific">Trifolium pratense</name>
    <name type="common">Red clover</name>
    <dbReference type="NCBI Taxonomy" id="57577"/>
    <lineage>
        <taxon>Eukaryota</taxon>
        <taxon>Viridiplantae</taxon>
        <taxon>Streptophyta</taxon>
        <taxon>Embryophyta</taxon>
        <taxon>Tracheophyta</taxon>
        <taxon>Spermatophyta</taxon>
        <taxon>Magnoliopsida</taxon>
        <taxon>eudicotyledons</taxon>
        <taxon>Gunneridae</taxon>
        <taxon>Pentapetalae</taxon>
        <taxon>rosids</taxon>
        <taxon>fabids</taxon>
        <taxon>Fabales</taxon>
        <taxon>Fabaceae</taxon>
        <taxon>Papilionoideae</taxon>
        <taxon>50 kb inversion clade</taxon>
        <taxon>NPAAA clade</taxon>
        <taxon>Hologalegina</taxon>
        <taxon>IRL clade</taxon>
        <taxon>Trifolieae</taxon>
        <taxon>Trifolium</taxon>
    </lineage>
</organism>
<sequence length="42" mass="4832">RSGGRSIIPDLSRTVLEVKLLERGRAARKRCENYHVRCKHLG</sequence>
<protein>
    <submittedName>
        <fullName evidence="1">Uncharacterized protein</fullName>
    </submittedName>
</protein>
<reference evidence="1 2" key="1">
    <citation type="journal article" date="2014" name="Am. J. Bot.">
        <title>Genome assembly and annotation for red clover (Trifolium pratense; Fabaceae).</title>
        <authorList>
            <person name="Istvanek J."/>
            <person name="Jaros M."/>
            <person name="Krenek A."/>
            <person name="Repkova J."/>
        </authorList>
    </citation>
    <scope>NUCLEOTIDE SEQUENCE [LARGE SCALE GENOMIC DNA]</scope>
    <source>
        <strain evidence="2">cv. Tatra</strain>
        <tissue evidence="1">Young leaves</tissue>
    </source>
</reference>
<dbReference type="Proteomes" id="UP000236291">
    <property type="component" value="Unassembled WGS sequence"/>
</dbReference>
<dbReference type="AlphaFoldDB" id="A0A2K3M991"/>
<accession>A0A2K3M991</accession>
<evidence type="ECO:0000313" key="1">
    <source>
        <dbReference type="EMBL" id="PNX87360.1"/>
    </source>
</evidence>
<comment type="caution">
    <text evidence="1">The sequence shown here is derived from an EMBL/GenBank/DDBJ whole genome shotgun (WGS) entry which is preliminary data.</text>
</comment>
<feature type="non-terminal residue" evidence="1">
    <location>
        <position position="1"/>
    </location>
</feature>
<reference evidence="1 2" key="2">
    <citation type="journal article" date="2017" name="Front. Plant Sci.">
        <title>Gene Classification and Mining of Molecular Markers Useful in Red Clover (Trifolium pratense) Breeding.</title>
        <authorList>
            <person name="Istvanek J."/>
            <person name="Dluhosova J."/>
            <person name="Dluhos P."/>
            <person name="Patkova L."/>
            <person name="Nedelnik J."/>
            <person name="Repkova J."/>
        </authorList>
    </citation>
    <scope>NUCLEOTIDE SEQUENCE [LARGE SCALE GENOMIC DNA]</scope>
    <source>
        <strain evidence="2">cv. Tatra</strain>
        <tissue evidence="1">Young leaves</tissue>
    </source>
</reference>
<gene>
    <name evidence="1" type="ORF">L195_g043448</name>
</gene>
<name>A0A2K3M991_TRIPR</name>
<proteinExistence type="predicted"/>
<dbReference type="EMBL" id="ASHM01053649">
    <property type="protein sequence ID" value="PNX87360.1"/>
    <property type="molecule type" value="Genomic_DNA"/>
</dbReference>
<evidence type="ECO:0000313" key="2">
    <source>
        <dbReference type="Proteomes" id="UP000236291"/>
    </source>
</evidence>